<reference evidence="1 2" key="1">
    <citation type="submission" date="2020-02" db="EMBL/GenBank/DDBJ databases">
        <authorList>
            <person name="Ferguson B K."/>
        </authorList>
    </citation>
    <scope>NUCLEOTIDE SEQUENCE [LARGE SCALE GENOMIC DNA]</scope>
</reference>
<name>A0A6H5HTU1_9HEMI</name>
<dbReference type="AlphaFoldDB" id="A0A6H5HTU1"/>
<evidence type="ECO:0000313" key="2">
    <source>
        <dbReference type="Proteomes" id="UP000479000"/>
    </source>
</evidence>
<proteinExistence type="predicted"/>
<accession>A0A6H5HTU1</accession>
<organism evidence="1 2">
    <name type="scientific">Nesidiocoris tenuis</name>
    <dbReference type="NCBI Taxonomy" id="355587"/>
    <lineage>
        <taxon>Eukaryota</taxon>
        <taxon>Metazoa</taxon>
        <taxon>Ecdysozoa</taxon>
        <taxon>Arthropoda</taxon>
        <taxon>Hexapoda</taxon>
        <taxon>Insecta</taxon>
        <taxon>Pterygota</taxon>
        <taxon>Neoptera</taxon>
        <taxon>Paraneoptera</taxon>
        <taxon>Hemiptera</taxon>
        <taxon>Heteroptera</taxon>
        <taxon>Panheteroptera</taxon>
        <taxon>Cimicomorpha</taxon>
        <taxon>Miridae</taxon>
        <taxon>Dicyphina</taxon>
        <taxon>Nesidiocoris</taxon>
    </lineage>
</organism>
<keyword evidence="2" id="KW-1185">Reference proteome</keyword>
<dbReference type="EMBL" id="CADCXU010035053">
    <property type="protein sequence ID" value="CAB0020148.1"/>
    <property type="molecule type" value="Genomic_DNA"/>
</dbReference>
<sequence>MTGSSVKLPVSLMYIHNKKPTPSYTYYEDRIKVNMKSGNQESSRGTLKEIDAASADKCHPRCCSYQKYQISRCAWLVSAPGADPVQLLTLPYPTTPLRPKGIE</sequence>
<gene>
    <name evidence="1" type="ORF">NTEN_LOCUS23752</name>
</gene>
<evidence type="ECO:0000313" key="1">
    <source>
        <dbReference type="EMBL" id="CAB0020148.1"/>
    </source>
</evidence>
<dbReference type="Proteomes" id="UP000479000">
    <property type="component" value="Unassembled WGS sequence"/>
</dbReference>
<protein>
    <submittedName>
        <fullName evidence="1">Uncharacterized protein</fullName>
    </submittedName>
</protein>